<accession>F6QB53</accession>
<feature type="region of interest" description="Disordered" evidence="1">
    <location>
        <begin position="47"/>
        <end position="80"/>
    </location>
</feature>
<dbReference type="Proteomes" id="UP000008144">
    <property type="component" value="Unassembled WGS sequence"/>
</dbReference>
<dbReference type="HOGENOM" id="CLU_101215_0_0_1"/>
<reference evidence="2" key="3">
    <citation type="submission" date="2025-09" db="UniProtKB">
        <authorList>
            <consortium name="Ensembl"/>
        </authorList>
    </citation>
    <scope>IDENTIFICATION</scope>
</reference>
<dbReference type="Ensembl" id="ENSCINT00000020435.3">
    <property type="protein sequence ID" value="ENSCINP00000020435.3"/>
    <property type="gene ID" value="ENSCING00000010265.3"/>
</dbReference>
<evidence type="ECO:0000313" key="3">
    <source>
        <dbReference type="Proteomes" id="UP000008144"/>
    </source>
</evidence>
<dbReference type="AlphaFoldDB" id="F6QB53"/>
<reference evidence="3" key="1">
    <citation type="journal article" date="2002" name="Science">
        <title>The draft genome of Ciona intestinalis: insights into chordate and vertebrate origins.</title>
        <authorList>
            <person name="Dehal P."/>
            <person name="Satou Y."/>
            <person name="Campbell R.K."/>
            <person name="Chapman J."/>
            <person name="Degnan B."/>
            <person name="De Tomaso A."/>
            <person name="Davidson B."/>
            <person name="Di Gregorio A."/>
            <person name="Gelpke M."/>
            <person name="Goodstein D.M."/>
            <person name="Harafuji N."/>
            <person name="Hastings K.E."/>
            <person name="Ho I."/>
            <person name="Hotta K."/>
            <person name="Huang W."/>
            <person name="Kawashima T."/>
            <person name="Lemaire P."/>
            <person name="Martinez D."/>
            <person name="Meinertzhagen I.A."/>
            <person name="Necula S."/>
            <person name="Nonaka M."/>
            <person name="Putnam N."/>
            <person name="Rash S."/>
            <person name="Saiga H."/>
            <person name="Satake M."/>
            <person name="Terry A."/>
            <person name="Yamada L."/>
            <person name="Wang H.G."/>
            <person name="Awazu S."/>
            <person name="Azumi K."/>
            <person name="Boore J."/>
            <person name="Branno M."/>
            <person name="Chin-Bow S."/>
            <person name="DeSantis R."/>
            <person name="Doyle S."/>
            <person name="Francino P."/>
            <person name="Keys D.N."/>
            <person name="Haga S."/>
            <person name="Hayashi H."/>
            <person name="Hino K."/>
            <person name="Imai K.S."/>
            <person name="Inaba K."/>
            <person name="Kano S."/>
            <person name="Kobayashi K."/>
            <person name="Kobayashi M."/>
            <person name="Lee B.I."/>
            <person name="Makabe K.W."/>
            <person name="Manohar C."/>
            <person name="Matassi G."/>
            <person name="Medina M."/>
            <person name="Mochizuki Y."/>
            <person name="Mount S."/>
            <person name="Morishita T."/>
            <person name="Miura S."/>
            <person name="Nakayama A."/>
            <person name="Nishizaka S."/>
            <person name="Nomoto H."/>
            <person name="Ohta F."/>
            <person name="Oishi K."/>
            <person name="Rigoutsos I."/>
            <person name="Sano M."/>
            <person name="Sasaki A."/>
            <person name="Sasakura Y."/>
            <person name="Shoguchi E."/>
            <person name="Shin-i T."/>
            <person name="Spagnuolo A."/>
            <person name="Stainier D."/>
            <person name="Suzuki M.M."/>
            <person name="Tassy O."/>
            <person name="Takatori N."/>
            <person name="Tokuoka M."/>
            <person name="Yagi K."/>
            <person name="Yoshizaki F."/>
            <person name="Wada S."/>
            <person name="Zhang C."/>
            <person name="Hyatt P.D."/>
            <person name="Larimer F."/>
            <person name="Detter C."/>
            <person name="Doggett N."/>
            <person name="Glavina T."/>
            <person name="Hawkins T."/>
            <person name="Richardson P."/>
            <person name="Lucas S."/>
            <person name="Kohara Y."/>
            <person name="Levine M."/>
            <person name="Satoh N."/>
            <person name="Rokhsar D.S."/>
        </authorList>
    </citation>
    <scope>NUCLEOTIDE SEQUENCE [LARGE SCALE GENOMIC DNA]</scope>
</reference>
<keyword evidence="3" id="KW-1185">Reference proteome</keyword>
<sequence>MAMENQQDLFHFHFSVTPNIVLNRNDNRDIGMYIENAENVTHTVEQPNVSHATSPLQHDSSNPQAHVTHTVDQPSVSQATSSLQDMKFNQQGSRGAVTSRKPTIEEIFGSDDGRLLQEKKYYEAYGVSKNRIQFDPAVIGSKDLVNHYRCCMLAEKGQEAIRIKEQLKNLFKEKFQTTPNEIATFADTIRGEGRDMESILFDQIGAEFYGNQPKAGLVGIVYCAFGIRKSIEAMLSRDKELKPIVRT</sequence>
<dbReference type="GeneTree" id="ENSGT00390000004858"/>
<evidence type="ECO:0000313" key="2">
    <source>
        <dbReference type="Ensembl" id="ENSCINP00000020435.3"/>
    </source>
</evidence>
<protein>
    <submittedName>
        <fullName evidence="2">Uncharacterized LOC100176565</fullName>
    </submittedName>
</protein>
<gene>
    <name evidence="2" type="primary">LOC100176565</name>
</gene>
<name>F6QB53_CIOIN</name>
<proteinExistence type="predicted"/>
<evidence type="ECO:0000256" key="1">
    <source>
        <dbReference type="SAM" id="MobiDB-lite"/>
    </source>
</evidence>
<dbReference type="InParanoid" id="F6QB53"/>
<reference evidence="2" key="2">
    <citation type="submission" date="2025-08" db="UniProtKB">
        <authorList>
            <consortium name="Ensembl"/>
        </authorList>
    </citation>
    <scope>IDENTIFICATION</scope>
</reference>
<organism evidence="2 3">
    <name type="scientific">Ciona intestinalis</name>
    <name type="common">Transparent sea squirt</name>
    <name type="synonym">Ascidia intestinalis</name>
    <dbReference type="NCBI Taxonomy" id="7719"/>
    <lineage>
        <taxon>Eukaryota</taxon>
        <taxon>Metazoa</taxon>
        <taxon>Chordata</taxon>
        <taxon>Tunicata</taxon>
        <taxon>Ascidiacea</taxon>
        <taxon>Phlebobranchia</taxon>
        <taxon>Cionidae</taxon>
        <taxon>Ciona</taxon>
    </lineage>
</organism>